<sequence>MWHHADEARGGLGAAVPALAPLYRGIGKIDALTVDPHKTLSVPVGCGALRVPDPAHLHTAFAHQASYLTADEPDALPWLSHATIELIRPGTRALSLWATLNRLGRAGITSLIAHYLTLADQLRYKITAEPRLELLAGGSWPVARFRITDPGSGDRDALHARVARRVQAGGRAYLATVAVRGRTVLRACLCNYRTTVVQAAGSPPCGRCRTPPYGAREK</sequence>
<reference evidence="8" key="2">
    <citation type="submission" date="2020-09" db="EMBL/GenBank/DDBJ databases">
        <authorList>
            <person name="Sun Q."/>
            <person name="Ohkuma M."/>
        </authorList>
    </citation>
    <scope>NUCLEOTIDE SEQUENCE</scope>
    <source>
        <strain evidence="8">JCM 4637</strain>
    </source>
</reference>
<proteinExistence type="inferred from homology"/>
<accession>A0A918WWX1</accession>
<keyword evidence="5 7" id="KW-0456">Lyase</keyword>
<keyword evidence="4 6" id="KW-0663">Pyridoxal phosphate</keyword>
<dbReference type="InterPro" id="IPR002129">
    <property type="entry name" value="PyrdxlP-dep_de-COase"/>
</dbReference>
<reference evidence="8" key="1">
    <citation type="journal article" date="2014" name="Int. J. Syst. Evol. Microbiol.">
        <title>Complete genome sequence of Corynebacterium casei LMG S-19264T (=DSM 44701T), isolated from a smear-ripened cheese.</title>
        <authorList>
            <consortium name="US DOE Joint Genome Institute (JGI-PGF)"/>
            <person name="Walter F."/>
            <person name="Albersmeier A."/>
            <person name="Kalinowski J."/>
            <person name="Ruckert C."/>
        </authorList>
    </citation>
    <scope>NUCLEOTIDE SEQUENCE</scope>
    <source>
        <strain evidence="8">JCM 4637</strain>
    </source>
</reference>
<organism evidence="8 9">
    <name type="scientific">Streptomyces finlayi</name>
    <dbReference type="NCBI Taxonomy" id="67296"/>
    <lineage>
        <taxon>Bacteria</taxon>
        <taxon>Bacillati</taxon>
        <taxon>Actinomycetota</taxon>
        <taxon>Actinomycetes</taxon>
        <taxon>Kitasatosporales</taxon>
        <taxon>Streptomycetaceae</taxon>
        <taxon>Streptomyces</taxon>
    </lineage>
</organism>
<protein>
    <submittedName>
        <fullName evidence="8">Uncharacterized protein</fullName>
    </submittedName>
</protein>
<evidence type="ECO:0000256" key="7">
    <source>
        <dbReference type="RuleBase" id="RU000382"/>
    </source>
</evidence>
<dbReference type="GO" id="GO:0030170">
    <property type="term" value="F:pyridoxal phosphate binding"/>
    <property type="evidence" value="ECO:0007669"/>
    <property type="project" value="InterPro"/>
</dbReference>
<comment type="caution">
    <text evidence="8">The sequence shown here is derived from an EMBL/GenBank/DDBJ whole genome shotgun (WGS) entry which is preliminary data.</text>
</comment>
<dbReference type="Proteomes" id="UP000638353">
    <property type="component" value="Unassembled WGS sequence"/>
</dbReference>
<name>A0A918WWX1_9ACTN</name>
<dbReference type="PANTHER" id="PTHR11999">
    <property type="entry name" value="GROUP II PYRIDOXAL-5-PHOSPHATE DECARBOXYLASE"/>
    <property type="match status" value="1"/>
</dbReference>
<dbReference type="AlphaFoldDB" id="A0A918WWX1"/>
<keyword evidence="3" id="KW-0210">Decarboxylase</keyword>
<evidence type="ECO:0000256" key="3">
    <source>
        <dbReference type="ARBA" id="ARBA00022793"/>
    </source>
</evidence>
<dbReference type="GO" id="GO:0004058">
    <property type="term" value="F:aromatic-L-amino-acid decarboxylase activity"/>
    <property type="evidence" value="ECO:0007669"/>
    <property type="project" value="UniProtKB-ARBA"/>
</dbReference>
<dbReference type="EMBL" id="BMVC01000004">
    <property type="protein sequence ID" value="GHC91757.1"/>
    <property type="molecule type" value="Genomic_DNA"/>
</dbReference>
<dbReference type="InterPro" id="IPR015422">
    <property type="entry name" value="PyrdxlP-dep_Trfase_small"/>
</dbReference>
<evidence type="ECO:0000313" key="8">
    <source>
        <dbReference type="EMBL" id="GHC91757.1"/>
    </source>
</evidence>
<dbReference type="SUPFAM" id="SSF53383">
    <property type="entry name" value="PLP-dependent transferases"/>
    <property type="match status" value="1"/>
</dbReference>
<feature type="modified residue" description="N6-(pyridoxal phosphate)lysine" evidence="6">
    <location>
        <position position="38"/>
    </location>
</feature>
<dbReference type="Pfam" id="PF00282">
    <property type="entry name" value="Pyridoxal_deC"/>
    <property type="match status" value="1"/>
</dbReference>
<dbReference type="Gene3D" id="3.40.640.10">
    <property type="entry name" value="Type I PLP-dependent aspartate aminotransferase-like (Major domain)"/>
    <property type="match status" value="1"/>
</dbReference>
<dbReference type="InterPro" id="IPR015421">
    <property type="entry name" value="PyrdxlP-dep_Trfase_major"/>
</dbReference>
<evidence type="ECO:0000256" key="4">
    <source>
        <dbReference type="ARBA" id="ARBA00022898"/>
    </source>
</evidence>
<evidence type="ECO:0000256" key="5">
    <source>
        <dbReference type="ARBA" id="ARBA00023239"/>
    </source>
</evidence>
<dbReference type="InterPro" id="IPR010977">
    <property type="entry name" value="Aromatic_deC"/>
</dbReference>
<dbReference type="InterPro" id="IPR015424">
    <property type="entry name" value="PyrdxlP-dep_Trfase"/>
</dbReference>
<dbReference type="RefSeq" id="WP_229897773.1">
    <property type="nucleotide sequence ID" value="NZ_BMVC01000004.1"/>
</dbReference>
<evidence type="ECO:0000256" key="6">
    <source>
        <dbReference type="PIRSR" id="PIRSR602129-50"/>
    </source>
</evidence>
<comment type="cofactor">
    <cofactor evidence="1 6 7">
        <name>pyridoxal 5'-phosphate</name>
        <dbReference type="ChEBI" id="CHEBI:597326"/>
    </cofactor>
</comment>
<evidence type="ECO:0000313" key="9">
    <source>
        <dbReference type="Proteomes" id="UP000638353"/>
    </source>
</evidence>
<dbReference type="GO" id="GO:0019752">
    <property type="term" value="P:carboxylic acid metabolic process"/>
    <property type="evidence" value="ECO:0007669"/>
    <property type="project" value="InterPro"/>
</dbReference>
<evidence type="ECO:0000256" key="1">
    <source>
        <dbReference type="ARBA" id="ARBA00001933"/>
    </source>
</evidence>
<evidence type="ECO:0000256" key="2">
    <source>
        <dbReference type="ARBA" id="ARBA00009533"/>
    </source>
</evidence>
<dbReference type="Gene3D" id="3.90.1150.10">
    <property type="entry name" value="Aspartate Aminotransferase, domain 1"/>
    <property type="match status" value="1"/>
</dbReference>
<dbReference type="PANTHER" id="PTHR11999:SF70">
    <property type="entry name" value="MIP05841P"/>
    <property type="match status" value="1"/>
</dbReference>
<comment type="similarity">
    <text evidence="2 7">Belongs to the group II decarboxylase family.</text>
</comment>
<gene>
    <name evidence="8" type="ORF">GCM10010334_27100</name>
</gene>